<evidence type="ECO:0000313" key="1">
    <source>
        <dbReference type="EMBL" id="OPX46647.1"/>
    </source>
</evidence>
<accession>A0A1V4STU1</accession>
<dbReference type="RefSeq" id="WP_242945651.1">
    <property type="nucleotide sequence ID" value="NZ_LTAY01000076.1"/>
</dbReference>
<dbReference type="Gene3D" id="3.40.50.300">
    <property type="entry name" value="P-loop containing nucleotide triphosphate hydrolases"/>
    <property type="match status" value="1"/>
</dbReference>
<name>A0A1V4STU1_9CLOT</name>
<dbReference type="SUPFAM" id="SSF52540">
    <property type="entry name" value="P-loop containing nucleoside triphosphate hydrolases"/>
    <property type="match status" value="1"/>
</dbReference>
<dbReference type="AlphaFoldDB" id="A0A1V4STU1"/>
<proteinExistence type="predicted"/>
<sequence>MERLENIIHKESWIIDGNYESTIDIRLKACDTVFFLDYPVELCIKGIKSRKGKARTDMPWFEKIEEEDDEFITFVKNYNFINKPTIMNLLKNANDKNIIIFKSRKESEEYLSFYLKKDFNKK</sequence>
<dbReference type="PANTHER" id="PTHR37816">
    <property type="entry name" value="YALI0E33011P"/>
    <property type="match status" value="1"/>
</dbReference>
<dbReference type="InterPro" id="IPR027417">
    <property type="entry name" value="P-loop_NTPase"/>
</dbReference>
<dbReference type="InterPro" id="IPR052922">
    <property type="entry name" value="Cytidylate_Kinase-2"/>
</dbReference>
<dbReference type="PANTHER" id="PTHR37816:SF3">
    <property type="entry name" value="MODULATES DNA TOPOLOGY"/>
    <property type="match status" value="1"/>
</dbReference>
<protein>
    <submittedName>
        <fullName evidence="1">Topology modulation protein</fullName>
    </submittedName>
</protein>
<reference evidence="1 2" key="1">
    <citation type="submission" date="2016-02" db="EMBL/GenBank/DDBJ databases">
        <title>Genome sequence of Clostridium thermobutyricum DSM 4928.</title>
        <authorList>
            <person name="Poehlein A."/>
            <person name="Daniel R."/>
        </authorList>
    </citation>
    <scope>NUCLEOTIDE SEQUENCE [LARGE SCALE GENOMIC DNA]</scope>
    <source>
        <strain evidence="1 2">DSM 4928</strain>
    </source>
</reference>
<dbReference type="EMBL" id="LTAY01000076">
    <property type="protein sequence ID" value="OPX46647.1"/>
    <property type="molecule type" value="Genomic_DNA"/>
</dbReference>
<dbReference type="Proteomes" id="UP000191448">
    <property type="component" value="Unassembled WGS sequence"/>
</dbReference>
<organism evidence="1 2">
    <name type="scientific">Clostridium thermobutyricum DSM 4928</name>
    <dbReference type="NCBI Taxonomy" id="1121339"/>
    <lineage>
        <taxon>Bacteria</taxon>
        <taxon>Bacillati</taxon>
        <taxon>Bacillota</taxon>
        <taxon>Clostridia</taxon>
        <taxon>Eubacteriales</taxon>
        <taxon>Clostridiaceae</taxon>
        <taxon>Clostridium</taxon>
    </lineage>
</organism>
<comment type="caution">
    <text evidence="1">The sequence shown here is derived from an EMBL/GenBank/DDBJ whole genome shotgun (WGS) entry which is preliminary data.</text>
</comment>
<gene>
    <name evidence="1" type="ORF">CLTHE_26830</name>
</gene>
<evidence type="ECO:0000313" key="2">
    <source>
        <dbReference type="Proteomes" id="UP000191448"/>
    </source>
</evidence>